<dbReference type="OrthoDB" id="10261951at2759"/>
<dbReference type="GO" id="GO:0006545">
    <property type="term" value="P:glycine biosynthetic process"/>
    <property type="evidence" value="ECO:0007669"/>
    <property type="project" value="TreeGrafter"/>
</dbReference>
<dbReference type="EC" id="4.1.2.48" evidence="8"/>
<comment type="catalytic activity">
    <reaction evidence="6">
        <text>L-allo-threonine = acetaldehyde + glycine</text>
        <dbReference type="Rhea" id="RHEA:26209"/>
        <dbReference type="ChEBI" id="CHEBI:15343"/>
        <dbReference type="ChEBI" id="CHEBI:57305"/>
        <dbReference type="ChEBI" id="CHEBI:58585"/>
        <dbReference type="EC" id="4.1.2.48"/>
    </reaction>
</comment>
<dbReference type="Proteomes" id="UP000268321">
    <property type="component" value="Unassembled WGS sequence"/>
</dbReference>
<dbReference type="InterPro" id="IPR015421">
    <property type="entry name" value="PyrdxlP-dep_Trfase_major"/>
</dbReference>
<dbReference type="Gene3D" id="3.90.1150.10">
    <property type="entry name" value="Aspartate Aminotransferase, domain 1"/>
    <property type="match status" value="1"/>
</dbReference>
<keyword evidence="3" id="KW-0663">Pyridoxal phosphate</keyword>
<accession>A0A4P9ZI60</accession>
<organism evidence="11 12">
    <name type="scientific">Metschnikowia bicuspidata</name>
    <dbReference type="NCBI Taxonomy" id="27322"/>
    <lineage>
        <taxon>Eukaryota</taxon>
        <taxon>Fungi</taxon>
        <taxon>Dikarya</taxon>
        <taxon>Ascomycota</taxon>
        <taxon>Saccharomycotina</taxon>
        <taxon>Pichiomycetes</taxon>
        <taxon>Metschnikowiaceae</taxon>
        <taxon>Metschnikowia</taxon>
    </lineage>
</organism>
<keyword evidence="12" id="KW-1185">Reference proteome</keyword>
<dbReference type="InterPro" id="IPR015422">
    <property type="entry name" value="PyrdxlP-dep_Trfase_small"/>
</dbReference>
<dbReference type="InterPro" id="IPR015424">
    <property type="entry name" value="PyrdxlP-dep_Trfase"/>
</dbReference>
<proteinExistence type="inferred from homology"/>
<reference evidence="12" key="1">
    <citation type="journal article" date="2018" name="Nat. Microbiol.">
        <title>Leveraging single-cell genomics to expand the fungal tree of life.</title>
        <authorList>
            <person name="Ahrendt S.R."/>
            <person name="Quandt C.A."/>
            <person name="Ciobanu D."/>
            <person name="Clum A."/>
            <person name="Salamov A."/>
            <person name="Andreopoulos B."/>
            <person name="Cheng J.F."/>
            <person name="Woyke T."/>
            <person name="Pelin A."/>
            <person name="Henrissat B."/>
            <person name="Reynolds N.K."/>
            <person name="Benny G.L."/>
            <person name="Smith M.E."/>
            <person name="James T.Y."/>
            <person name="Grigoriev I.V."/>
        </authorList>
    </citation>
    <scope>NUCLEOTIDE SEQUENCE [LARGE SCALE GENOMIC DNA]</scope>
    <source>
        <strain evidence="12">Baker2002</strain>
    </source>
</reference>
<comment type="similarity">
    <text evidence="2">Belongs to the threonine aldolase family.</text>
</comment>
<dbReference type="AlphaFoldDB" id="A0A4P9ZI60"/>
<dbReference type="EMBL" id="ML004435">
    <property type="protein sequence ID" value="RKP32011.1"/>
    <property type="molecule type" value="Genomic_DNA"/>
</dbReference>
<dbReference type="SUPFAM" id="SSF53383">
    <property type="entry name" value="PLP-dependent transferases"/>
    <property type="match status" value="1"/>
</dbReference>
<feature type="modified residue" description="N6-(pyridoxal phosphate)lysine" evidence="9">
    <location>
        <position position="216"/>
    </location>
</feature>
<comment type="pathway">
    <text evidence="7">Amino-acid degradation; L-threonine degradation via aldolase pathway; acetaldehyde and glycine from L-threonine: step 1/1.</text>
</comment>
<evidence type="ECO:0000256" key="3">
    <source>
        <dbReference type="ARBA" id="ARBA00022898"/>
    </source>
</evidence>
<dbReference type="PANTHER" id="PTHR48097">
    <property type="entry name" value="L-THREONINE ALDOLASE-RELATED"/>
    <property type="match status" value="1"/>
</dbReference>
<dbReference type="GO" id="GO:0006567">
    <property type="term" value="P:L-threonine catabolic process"/>
    <property type="evidence" value="ECO:0007669"/>
    <property type="project" value="TreeGrafter"/>
</dbReference>
<evidence type="ECO:0000256" key="7">
    <source>
        <dbReference type="ARBA" id="ARBA00060555"/>
    </source>
</evidence>
<protein>
    <recommendedName>
        <fullName evidence="8">low-specificity L-threonine aldolase</fullName>
        <ecNumber evidence="8">4.1.2.48</ecNumber>
    </recommendedName>
</protein>
<sequence>MHVEEEQFRTHNEFRSDTFTVPTASMNNAVACGLSEGWLKVGDSVYKEDEQTLKLEALMVRLTGRDAAVFVPSGTMSNQIALRSNLFQPPYSILCDYRAHVFLHEAAGIAMLSQAMVHPIVPANGNYITVEDIEDHFVPSDGNVHTAPTKLISLENTIHGIITPFHELQRISRFARANGIRFHLDGARLINASVATGIPLEQYCQLFDSVSICLSKSVGAPMGTVLVGDIDFITIANHFMKQCGGGIRQGGIMAYMAILAVEENICKIARSHMYAKQVARFCEENEIYLESPVDTNFIFLDLKRNHMNDVVLVSIAEKYGIRLMGKRIAFHFQISNESVQNLKMALLECKKESLSNPHFPRRGRGIMHNIDAVTLNQKKVIQCSPKRHLDSLRP</sequence>
<evidence type="ECO:0000256" key="1">
    <source>
        <dbReference type="ARBA" id="ARBA00001933"/>
    </source>
</evidence>
<evidence type="ECO:0000256" key="2">
    <source>
        <dbReference type="ARBA" id="ARBA00006966"/>
    </source>
</evidence>
<name>A0A4P9ZI60_9ASCO</name>
<evidence type="ECO:0000256" key="5">
    <source>
        <dbReference type="ARBA" id="ARBA00050410"/>
    </source>
</evidence>
<dbReference type="GO" id="GO:0005829">
    <property type="term" value="C:cytosol"/>
    <property type="evidence" value="ECO:0007669"/>
    <property type="project" value="TreeGrafter"/>
</dbReference>
<dbReference type="PIRSF" id="PIRSF017617">
    <property type="entry name" value="Thr_aldolase"/>
    <property type="match status" value="1"/>
</dbReference>
<evidence type="ECO:0000313" key="12">
    <source>
        <dbReference type="Proteomes" id="UP000268321"/>
    </source>
</evidence>
<dbReference type="InterPro" id="IPR001597">
    <property type="entry name" value="ArAA_b-elim_lyase/Thr_aldolase"/>
</dbReference>
<evidence type="ECO:0000259" key="10">
    <source>
        <dbReference type="Pfam" id="PF01212"/>
    </source>
</evidence>
<gene>
    <name evidence="11" type="ORF">METBISCDRAFT_12947</name>
</gene>
<evidence type="ECO:0000256" key="4">
    <source>
        <dbReference type="ARBA" id="ARBA00023239"/>
    </source>
</evidence>
<dbReference type="Pfam" id="PF01212">
    <property type="entry name" value="Beta_elim_lyase"/>
    <property type="match status" value="1"/>
</dbReference>
<feature type="domain" description="Aromatic amino acid beta-eliminating lyase/threonine aldolase" evidence="10">
    <location>
        <begin position="13"/>
        <end position="303"/>
    </location>
</feature>
<dbReference type="Gene3D" id="3.40.640.10">
    <property type="entry name" value="Type I PLP-dependent aspartate aminotransferase-like (Major domain)"/>
    <property type="match status" value="1"/>
</dbReference>
<dbReference type="PANTHER" id="PTHR48097:SF9">
    <property type="entry name" value="L-THREONINE ALDOLASE"/>
    <property type="match status" value="1"/>
</dbReference>
<keyword evidence="4" id="KW-0456">Lyase</keyword>
<dbReference type="FunFam" id="3.40.640.10:FF:000030">
    <property type="entry name" value="Low-specificity L-threonine aldolase"/>
    <property type="match status" value="1"/>
</dbReference>
<evidence type="ECO:0000256" key="8">
    <source>
        <dbReference type="ARBA" id="ARBA00066573"/>
    </source>
</evidence>
<dbReference type="NCBIfam" id="NF041359">
    <property type="entry name" value="GntG_guanitoxin"/>
    <property type="match status" value="1"/>
</dbReference>
<dbReference type="InterPro" id="IPR023603">
    <property type="entry name" value="Low_specificity_L-TA-like"/>
</dbReference>
<evidence type="ECO:0000256" key="6">
    <source>
        <dbReference type="ARBA" id="ARBA00050939"/>
    </source>
</evidence>
<evidence type="ECO:0000256" key="9">
    <source>
        <dbReference type="PIRSR" id="PIRSR017617-1"/>
    </source>
</evidence>
<comment type="cofactor">
    <cofactor evidence="1">
        <name>pyridoxal 5'-phosphate</name>
        <dbReference type="ChEBI" id="CHEBI:597326"/>
    </cofactor>
</comment>
<evidence type="ECO:0000313" key="11">
    <source>
        <dbReference type="EMBL" id="RKP32011.1"/>
    </source>
</evidence>
<dbReference type="GO" id="GO:0008732">
    <property type="term" value="F:L-allo-threonine aldolase activity"/>
    <property type="evidence" value="ECO:0007669"/>
    <property type="project" value="TreeGrafter"/>
</dbReference>
<comment type="catalytic activity">
    <reaction evidence="5">
        <text>L-threonine = acetaldehyde + glycine</text>
        <dbReference type="Rhea" id="RHEA:19625"/>
        <dbReference type="ChEBI" id="CHEBI:15343"/>
        <dbReference type="ChEBI" id="CHEBI:57305"/>
        <dbReference type="ChEBI" id="CHEBI:57926"/>
        <dbReference type="EC" id="4.1.2.48"/>
    </reaction>
</comment>